<dbReference type="Proteomes" id="UP000613255">
    <property type="component" value="Unassembled WGS sequence"/>
</dbReference>
<reference evidence="1" key="1">
    <citation type="submission" date="2020-12" db="EMBL/GenBank/DDBJ databases">
        <title>Pontibaca salina gen. nov., sp. nov., isolated from marine sediment.</title>
        <authorList>
            <person name="Bo J."/>
            <person name="Wang S."/>
            <person name="Song X."/>
            <person name="Du Z."/>
        </authorList>
    </citation>
    <scope>NUCLEOTIDE SEQUENCE</scope>
    <source>
        <strain evidence="1">S1109L</strain>
    </source>
</reference>
<sequence length="102" mass="12078">MYEEAGTVAVRIMHDIWPRAFGTKPAEWNYECERRLLVQTESTDTAPIFRNYLREAIKEIILGELMPYEYTTRVLAIMKKHYPNGHIKNVRRARDCYSLVID</sequence>
<gene>
    <name evidence="1" type="ORF">JAO82_10730</name>
</gene>
<dbReference type="EMBL" id="JAEIJD010000008">
    <property type="protein sequence ID" value="MBI6630354.1"/>
    <property type="molecule type" value="Genomic_DNA"/>
</dbReference>
<protein>
    <submittedName>
        <fullName evidence="1">Uncharacterized protein</fullName>
    </submittedName>
</protein>
<evidence type="ECO:0000313" key="2">
    <source>
        <dbReference type="Proteomes" id="UP000613255"/>
    </source>
</evidence>
<dbReference type="AlphaFoldDB" id="A0A934HVM4"/>
<keyword evidence="2" id="KW-1185">Reference proteome</keyword>
<comment type="caution">
    <text evidence="1">The sequence shown here is derived from an EMBL/GenBank/DDBJ whole genome shotgun (WGS) entry which is preliminary data.</text>
</comment>
<evidence type="ECO:0000313" key="1">
    <source>
        <dbReference type="EMBL" id="MBI6630354.1"/>
    </source>
</evidence>
<accession>A0A934HVM4</accession>
<proteinExistence type="predicted"/>
<organism evidence="1 2">
    <name type="scientific">Pontibaca salina</name>
    <dbReference type="NCBI Taxonomy" id="2795731"/>
    <lineage>
        <taxon>Bacteria</taxon>
        <taxon>Pseudomonadati</taxon>
        <taxon>Pseudomonadota</taxon>
        <taxon>Alphaproteobacteria</taxon>
        <taxon>Rhodobacterales</taxon>
        <taxon>Roseobacteraceae</taxon>
        <taxon>Pontibaca</taxon>
    </lineage>
</organism>
<dbReference type="RefSeq" id="WP_198686378.1">
    <property type="nucleotide sequence ID" value="NZ_JAEIJD010000008.1"/>
</dbReference>
<name>A0A934HVM4_9RHOB</name>